<dbReference type="EMBL" id="WIGM01001201">
    <property type="protein sequence ID" value="KAF6803392.1"/>
    <property type="molecule type" value="Genomic_DNA"/>
</dbReference>
<gene>
    <name evidence="1" type="ORF">CMUS01_15098</name>
</gene>
<dbReference type="Proteomes" id="UP000639643">
    <property type="component" value="Unassembled WGS sequence"/>
</dbReference>
<dbReference type="AlphaFoldDB" id="A0A8H6IZ40"/>
<keyword evidence="2" id="KW-1185">Reference proteome</keyword>
<organism evidence="1 2">
    <name type="scientific">Colletotrichum musicola</name>
    <dbReference type="NCBI Taxonomy" id="2175873"/>
    <lineage>
        <taxon>Eukaryota</taxon>
        <taxon>Fungi</taxon>
        <taxon>Dikarya</taxon>
        <taxon>Ascomycota</taxon>
        <taxon>Pezizomycotina</taxon>
        <taxon>Sordariomycetes</taxon>
        <taxon>Hypocreomycetidae</taxon>
        <taxon>Glomerellales</taxon>
        <taxon>Glomerellaceae</taxon>
        <taxon>Colletotrichum</taxon>
        <taxon>Colletotrichum orchidearum species complex</taxon>
    </lineage>
</organism>
<comment type="caution">
    <text evidence="1">The sequence shown here is derived from an EMBL/GenBank/DDBJ whole genome shotgun (WGS) entry which is preliminary data.</text>
</comment>
<proteinExistence type="predicted"/>
<sequence>MADFSAPPAAFKRGDGTLPLQNGASFEERVMSTLDPGPAVSRVYRRHGAEEKLFRCASLWFLLGLWLAGSP</sequence>
<protein>
    <submittedName>
        <fullName evidence="1">Uncharacterized protein</fullName>
    </submittedName>
</protein>
<accession>A0A8H6IZ40</accession>
<evidence type="ECO:0000313" key="2">
    <source>
        <dbReference type="Proteomes" id="UP000639643"/>
    </source>
</evidence>
<name>A0A8H6IZ40_9PEZI</name>
<reference evidence="1" key="1">
    <citation type="journal article" date="2020" name="Phytopathology">
        <title>Genome Sequence Resources of Colletotrichum truncatum, C. plurivorum, C. musicola, and C. sojae: Four Species Pathogenic to Soybean (Glycine max).</title>
        <authorList>
            <person name="Rogerio F."/>
            <person name="Boufleur T.R."/>
            <person name="Ciampi-Guillardi M."/>
            <person name="Sukno S.A."/>
            <person name="Thon M.R."/>
            <person name="Massola Junior N.S."/>
            <person name="Baroncelli R."/>
        </authorList>
    </citation>
    <scope>NUCLEOTIDE SEQUENCE</scope>
    <source>
        <strain evidence="1">LFN0074</strain>
    </source>
</reference>
<evidence type="ECO:0000313" key="1">
    <source>
        <dbReference type="EMBL" id="KAF6803392.1"/>
    </source>
</evidence>